<accession>A0AAV6H2M5</accession>
<evidence type="ECO:0000256" key="1">
    <source>
        <dbReference type="SAM" id="MobiDB-lite"/>
    </source>
</evidence>
<feature type="compositionally biased region" description="Polar residues" evidence="1">
    <location>
        <begin position="1"/>
        <end position="11"/>
    </location>
</feature>
<feature type="region of interest" description="Disordered" evidence="1">
    <location>
        <begin position="176"/>
        <end position="199"/>
    </location>
</feature>
<feature type="region of interest" description="Disordered" evidence="1">
    <location>
        <begin position="1"/>
        <end position="20"/>
    </location>
</feature>
<dbReference type="Proteomes" id="UP000823561">
    <property type="component" value="Chromosome 5"/>
</dbReference>
<feature type="region of interest" description="Disordered" evidence="1">
    <location>
        <begin position="98"/>
        <end position="153"/>
    </location>
</feature>
<name>A0AAV6H2M5_9TELE</name>
<protein>
    <submittedName>
        <fullName evidence="2">Uncharacterized protein</fullName>
    </submittedName>
</protein>
<organism evidence="2 3">
    <name type="scientific">Alosa alosa</name>
    <name type="common">allis shad</name>
    <dbReference type="NCBI Taxonomy" id="278164"/>
    <lineage>
        <taxon>Eukaryota</taxon>
        <taxon>Metazoa</taxon>
        <taxon>Chordata</taxon>
        <taxon>Craniata</taxon>
        <taxon>Vertebrata</taxon>
        <taxon>Euteleostomi</taxon>
        <taxon>Actinopterygii</taxon>
        <taxon>Neopterygii</taxon>
        <taxon>Teleostei</taxon>
        <taxon>Clupei</taxon>
        <taxon>Clupeiformes</taxon>
        <taxon>Clupeoidei</taxon>
        <taxon>Clupeidae</taxon>
        <taxon>Alosa</taxon>
    </lineage>
</organism>
<gene>
    <name evidence="2" type="ORF">AALO_G00073900</name>
</gene>
<sequence>MAHGSCVSQPMHSVMEPAEGPTGMRCIWERRKELLRRGVPKSDTLDNLREKILEQRRVRLRTLANQRRTPVEEGILVNNKVQHGVQMTRKVCRVTFSLKGGGSGGGMAVRSSSRGASERESCAKRGPARGPARSDAPSPPPLRKAPRGEHSANISAWRDAQKLMKHFLGSTRTALTSTKENVAPSPQRANSLTAPVGPQGLINKPGSTDESEALDCDQRCLDHLVLQPTSAKTGMKGIRKEFPWLCCSTEGGCFLEPCQNIPAAHRRVRSLRVTCHLTF</sequence>
<dbReference type="EMBL" id="JADWDJ010000005">
    <property type="protein sequence ID" value="KAG5281578.1"/>
    <property type="molecule type" value="Genomic_DNA"/>
</dbReference>
<reference evidence="2" key="1">
    <citation type="submission" date="2020-10" db="EMBL/GenBank/DDBJ databases">
        <title>Chromosome-scale genome assembly of the Allis shad, Alosa alosa.</title>
        <authorList>
            <person name="Margot Z."/>
            <person name="Christophe K."/>
            <person name="Cabau C."/>
            <person name="Louis A."/>
            <person name="Berthelot C."/>
            <person name="Parey E."/>
            <person name="Roest Crollius H."/>
            <person name="Montfort J."/>
            <person name="Robinson-Rechavi M."/>
            <person name="Bucao C."/>
            <person name="Bouchez O."/>
            <person name="Gislard M."/>
            <person name="Lluch J."/>
            <person name="Milhes M."/>
            <person name="Lampietro C."/>
            <person name="Lopez Roques C."/>
            <person name="Donnadieu C."/>
            <person name="Braasch I."/>
            <person name="Desvignes T."/>
            <person name="Postlethwait J."/>
            <person name="Bobe J."/>
            <person name="Guiguen Y."/>
        </authorList>
    </citation>
    <scope>NUCLEOTIDE SEQUENCE</scope>
    <source>
        <strain evidence="2">M-15738</strain>
        <tissue evidence="2">Blood</tissue>
    </source>
</reference>
<evidence type="ECO:0000313" key="2">
    <source>
        <dbReference type="EMBL" id="KAG5281578.1"/>
    </source>
</evidence>
<dbReference type="AlphaFoldDB" id="A0AAV6H2M5"/>
<comment type="caution">
    <text evidence="2">The sequence shown here is derived from an EMBL/GenBank/DDBJ whole genome shotgun (WGS) entry which is preliminary data.</text>
</comment>
<proteinExistence type="predicted"/>
<keyword evidence="3" id="KW-1185">Reference proteome</keyword>
<evidence type="ECO:0000313" key="3">
    <source>
        <dbReference type="Proteomes" id="UP000823561"/>
    </source>
</evidence>